<organism evidence="1 2">
    <name type="scientific">Anopheles albimanus</name>
    <name type="common">New world malaria mosquito</name>
    <dbReference type="NCBI Taxonomy" id="7167"/>
    <lineage>
        <taxon>Eukaryota</taxon>
        <taxon>Metazoa</taxon>
        <taxon>Ecdysozoa</taxon>
        <taxon>Arthropoda</taxon>
        <taxon>Hexapoda</taxon>
        <taxon>Insecta</taxon>
        <taxon>Pterygota</taxon>
        <taxon>Neoptera</taxon>
        <taxon>Endopterygota</taxon>
        <taxon>Diptera</taxon>
        <taxon>Nematocera</taxon>
        <taxon>Culicoidea</taxon>
        <taxon>Culicidae</taxon>
        <taxon>Anophelinae</taxon>
        <taxon>Anopheles</taxon>
    </lineage>
</organism>
<accession>A0A182FXV0</accession>
<name>A0A182FXV0_ANOAL</name>
<reference evidence="1" key="2">
    <citation type="submission" date="2022-08" db="UniProtKB">
        <authorList>
            <consortium name="EnsemblMetazoa"/>
        </authorList>
    </citation>
    <scope>IDENTIFICATION</scope>
    <source>
        <strain evidence="1">STECLA/ALBI9_A</strain>
    </source>
</reference>
<keyword evidence="2" id="KW-1185">Reference proteome</keyword>
<protein>
    <submittedName>
        <fullName evidence="1">Uncharacterized protein</fullName>
    </submittedName>
</protein>
<dbReference type="VEuPathDB" id="VectorBase:AALB014466"/>
<evidence type="ECO:0000313" key="2">
    <source>
        <dbReference type="Proteomes" id="UP000069272"/>
    </source>
</evidence>
<dbReference type="AlphaFoldDB" id="A0A182FXV0"/>
<dbReference type="EnsemblMetazoa" id="AALB014466-RA">
    <property type="protein sequence ID" value="AALB014466-PA"/>
    <property type="gene ID" value="AALB014466"/>
</dbReference>
<dbReference type="Proteomes" id="UP000069272">
    <property type="component" value="Chromosome 3L"/>
</dbReference>
<proteinExistence type="predicted"/>
<sequence>MNHSTTILRSRAVRVLAVVSWRKRVYECVCVCVWCLQSRLLRTGGSNGINGTRVSRTSYFWSKSLPFASLSSSFPFFIGFHSVMFRSSCPLISVERGIFTVILLSRTSS</sequence>
<evidence type="ECO:0000313" key="1">
    <source>
        <dbReference type="EnsemblMetazoa" id="AALB014466-PA"/>
    </source>
</evidence>
<reference evidence="1 2" key="1">
    <citation type="journal article" date="2017" name="G3 (Bethesda)">
        <title>The Physical Genome Mapping of Anopheles albimanus Corrected Scaffold Misassemblies and Identified Interarm Rearrangements in Genus Anopheles.</title>
        <authorList>
            <person name="Artemov G.N."/>
            <person name="Peery A.N."/>
            <person name="Jiang X."/>
            <person name="Tu Z."/>
            <person name="Stegniy V.N."/>
            <person name="Sharakhova M.V."/>
            <person name="Sharakhov I.V."/>
        </authorList>
    </citation>
    <scope>NUCLEOTIDE SEQUENCE [LARGE SCALE GENOMIC DNA]</scope>
    <source>
        <strain evidence="1 2">ALBI9_A</strain>
    </source>
</reference>